<dbReference type="Gene3D" id="1.25.40.10">
    <property type="entry name" value="Tetratricopeptide repeat domain"/>
    <property type="match status" value="3"/>
</dbReference>
<dbReference type="Pfam" id="PF00515">
    <property type="entry name" value="TPR_1"/>
    <property type="match status" value="1"/>
</dbReference>
<dbReference type="Pfam" id="PF13365">
    <property type="entry name" value="Trypsin_2"/>
    <property type="match status" value="1"/>
</dbReference>
<proteinExistence type="predicted"/>
<accession>A0ABQ5Q4L2</accession>
<feature type="repeat" description="TPR" evidence="1">
    <location>
        <begin position="318"/>
        <end position="351"/>
    </location>
</feature>
<dbReference type="Proteomes" id="UP001165089">
    <property type="component" value="Unassembled WGS sequence"/>
</dbReference>
<dbReference type="PANTHER" id="PTHR44216">
    <property type="entry name" value="PROTEIN O-MANNOSYL-TRANSFERASE TMTC2"/>
    <property type="match status" value="1"/>
</dbReference>
<dbReference type="InterPro" id="IPR043504">
    <property type="entry name" value="Peptidase_S1_PA_chymotrypsin"/>
</dbReference>
<dbReference type="InterPro" id="IPR009003">
    <property type="entry name" value="Peptidase_S1_PA"/>
</dbReference>
<dbReference type="SUPFAM" id="SSF50494">
    <property type="entry name" value="Trypsin-like serine proteases"/>
    <property type="match status" value="1"/>
</dbReference>
<dbReference type="PRINTS" id="PR00834">
    <property type="entry name" value="PROTEASES2C"/>
</dbReference>
<organism evidence="2 3">
    <name type="scientific">Geothrix rubra</name>
    <dbReference type="NCBI Taxonomy" id="2927977"/>
    <lineage>
        <taxon>Bacteria</taxon>
        <taxon>Pseudomonadati</taxon>
        <taxon>Acidobacteriota</taxon>
        <taxon>Holophagae</taxon>
        <taxon>Holophagales</taxon>
        <taxon>Holophagaceae</taxon>
        <taxon>Geothrix</taxon>
    </lineage>
</organism>
<feature type="repeat" description="TPR" evidence="1">
    <location>
        <begin position="284"/>
        <end position="317"/>
    </location>
</feature>
<dbReference type="InterPro" id="IPR019734">
    <property type="entry name" value="TPR_rpt"/>
</dbReference>
<dbReference type="PANTHER" id="PTHR44216:SF3">
    <property type="entry name" value="PROTEIN O-MANNOSYL-TRANSFERASE TMTC2"/>
    <property type="match status" value="1"/>
</dbReference>
<keyword evidence="1" id="KW-0802">TPR repeat</keyword>
<dbReference type="InterPro" id="IPR001940">
    <property type="entry name" value="Peptidase_S1C"/>
</dbReference>
<dbReference type="SUPFAM" id="SSF48452">
    <property type="entry name" value="TPR-like"/>
    <property type="match status" value="1"/>
</dbReference>
<evidence type="ECO:0008006" key="4">
    <source>
        <dbReference type="Google" id="ProtNLM"/>
    </source>
</evidence>
<protein>
    <recommendedName>
        <fullName evidence="4">Serine protease</fullName>
    </recommendedName>
</protein>
<evidence type="ECO:0000256" key="1">
    <source>
        <dbReference type="PROSITE-ProRule" id="PRU00339"/>
    </source>
</evidence>
<dbReference type="SMART" id="SM00028">
    <property type="entry name" value="TPR"/>
    <property type="match status" value="3"/>
</dbReference>
<dbReference type="EMBL" id="BSDD01000002">
    <property type="protein sequence ID" value="GLH69558.1"/>
    <property type="molecule type" value="Genomic_DNA"/>
</dbReference>
<comment type="caution">
    <text evidence="2">The sequence shown here is derived from an EMBL/GenBank/DDBJ whole genome shotgun (WGS) entry which is preliminary data.</text>
</comment>
<dbReference type="Gene3D" id="2.40.10.10">
    <property type="entry name" value="Trypsin-like serine proteases"/>
    <property type="match status" value="2"/>
</dbReference>
<sequence>MLPAALPHQEAPAPVAIQAGASLVKVRARLPQGELDRVGGGVVVAPGLVATNAHVAAGGSPILVSQGGVTWRATAIRVDPDLDLCLLTVPGLPLPPAEAGGGNLAAGAPVFALGFPGGHGPVVSQGRLRAIWHYRDGWLLQADVETHPGSSGGGLFDARGRLLGLTTFTAARSPRLSFAISISGLEALEGLPAETPGRPLRTGFTEAEDYLAALAEDPRNAAEWEPAARAWVAAEPGSPDAWFALGLALDQAERREIRGGGAGGTGVQEAVEAYRRALALRPEARVWNNLGVALDAQNRFVEAEHAFDEALKLRPDYALAWLNLGSTLLNALRFDAAATAFRKGLVLRPDEAEGWIRLAQCQRKLQDWRAEIEVLEVALRYRPLSQELWLDYGAAQAHLGRRAEAEDVLRRLVEWDSPLVDRLRRVLRRVSRRQPARP</sequence>
<dbReference type="InterPro" id="IPR052384">
    <property type="entry name" value="TMTC_O-mannosyltransferase"/>
</dbReference>
<name>A0ABQ5Q4L2_9BACT</name>
<dbReference type="PROSITE" id="PS50293">
    <property type="entry name" value="TPR_REGION"/>
    <property type="match status" value="1"/>
</dbReference>
<dbReference type="InterPro" id="IPR011990">
    <property type="entry name" value="TPR-like_helical_dom_sf"/>
</dbReference>
<evidence type="ECO:0000313" key="2">
    <source>
        <dbReference type="EMBL" id="GLH69558.1"/>
    </source>
</evidence>
<gene>
    <name evidence="2" type="ORF">GETHPA_10910</name>
</gene>
<reference evidence="2 3" key="1">
    <citation type="journal article" date="2023" name="Antonie Van Leeuwenhoek">
        <title>Mesoterricola silvestris gen. nov., sp. nov., Mesoterricola sediminis sp. nov., Geothrix oryzae sp. nov., Geothrix edaphica sp. nov., Geothrix rubra sp. nov., and Geothrix limicola sp. nov., six novel members of Acidobacteriota isolated from soils.</title>
        <authorList>
            <person name="Itoh H."/>
            <person name="Sugisawa Y."/>
            <person name="Mise K."/>
            <person name="Xu Z."/>
            <person name="Kuniyasu M."/>
            <person name="Ushijima N."/>
            <person name="Kawano K."/>
            <person name="Kobayashi E."/>
            <person name="Shiratori Y."/>
            <person name="Masuda Y."/>
            <person name="Senoo K."/>
        </authorList>
    </citation>
    <scope>NUCLEOTIDE SEQUENCE [LARGE SCALE GENOMIC DNA]</scope>
    <source>
        <strain evidence="2 3">Red803</strain>
    </source>
</reference>
<dbReference type="PROSITE" id="PS50005">
    <property type="entry name" value="TPR"/>
    <property type="match status" value="2"/>
</dbReference>
<evidence type="ECO:0000313" key="3">
    <source>
        <dbReference type="Proteomes" id="UP001165089"/>
    </source>
</evidence>
<dbReference type="Pfam" id="PF13432">
    <property type="entry name" value="TPR_16"/>
    <property type="match status" value="1"/>
</dbReference>
<keyword evidence="3" id="KW-1185">Reference proteome</keyword>